<keyword evidence="1" id="KW-0472">Membrane</keyword>
<protein>
    <submittedName>
        <fullName evidence="2">Uncharacterized protein</fullName>
    </submittedName>
</protein>
<accession>A0A1G1WHU0</accession>
<sequence length="70" mass="7755">MIVALLLFVASVRPAHAYLDPGTGSYILQILAAGVLGGLFAVKTFWRQITTFLMGIFSRKKESSLRKQKK</sequence>
<proteinExistence type="predicted"/>
<evidence type="ECO:0000256" key="1">
    <source>
        <dbReference type="SAM" id="Phobius"/>
    </source>
</evidence>
<dbReference type="EMBL" id="MHCU01000042">
    <property type="protein sequence ID" value="OGY27285.1"/>
    <property type="molecule type" value="Genomic_DNA"/>
</dbReference>
<evidence type="ECO:0000313" key="3">
    <source>
        <dbReference type="Proteomes" id="UP000176645"/>
    </source>
</evidence>
<gene>
    <name evidence="2" type="ORF">A2Z42_01480</name>
</gene>
<reference evidence="2 3" key="1">
    <citation type="journal article" date="2016" name="Nat. Commun.">
        <title>Thousands of microbial genomes shed light on interconnected biogeochemical processes in an aquifer system.</title>
        <authorList>
            <person name="Anantharaman K."/>
            <person name="Brown C.T."/>
            <person name="Hug L.A."/>
            <person name="Sharon I."/>
            <person name="Castelle C.J."/>
            <person name="Probst A.J."/>
            <person name="Thomas B.C."/>
            <person name="Singh A."/>
            <person name="Wilkins M.J."/>
            <person name="Karaoz U."/>
            <person name="Brodie E.L."/>
            <person name="Williams K.H."/>
            <person name="Hubbard S.S."/>
            <person name="Banfield J.F."/>
        </authorList>
    </citation>
    <scope>NUCLEOTIDE SEQUENCE [LARGE SCALE GENOMIC DNA]</scope>
</reference>
<comment type="caution">
    <text evidence="2">The sequence shown here is derived from an EMBL/GenBank/DDBJ whole genome shotgun (WGS) entry which is preliminary data.</text>
</comment>
<feature type="transmembrane region" description="Helical" evidence="1">
    <location>
        <begin position="27"/>
        <end position="46"/>
    </location>
</feature>
<organism evidence="2 3">
    <name type="scientific">Candidatus Woykebacteria bacterium RBG_19FT_COMBO_43_10</name>
    <dbReference type="NCBI Taxonomy" id="1802598"/>
    <lineage>
        <taxon>Bacteria</taxon>
        <taxon>Candidatus Woykeibacteriota</taxon>
    </lineage>
</organism>
<evidence type="ECO:0000313" key="2">
    <source>
        <dbReference type="EMBL" id="OGY27285.1"/>
    </source>
</evidence>
<keyword evidence="1" id="KW-1133">Transmembrane helix</keyword>
<keyword evidence="1" id="KW-0812">Transmembrane</keyword>
<dbReference type="AlphaFoldDB" id="A0A1G1WHU0"/>
<name>A0A1G1WHU0_9BACT</name>
<dbReference type="Proteomes" id="UP000176645">
    <property type="component" value="Unassembled WGS sequence"/>
</dbReference>